<keyword evidence="8" id="KW-1185">Reference proteome</keyword>
<comment type="caution">
    <text evidence="7">The sequence shown here is derived from an EMBL/GenBank/DDBJ whole genome shotgun (WGS) entry which is preliminary data.</text>
</comment>
<protein>
    <recommendedName>
        <fullName evidence="9">Acyl-coa synthetase</fullName>
    </recommendedName>
</protein>
<keyword evidence="3" id="KW-0436">Ligase</keyword>
<gene>
    <name evidence="7" type="ORF">HPB48_015071</name>
</gene>
<dbReference type="InterPro" id="IPR045851">
    <property type="entry name" value="AMP-bd_C_sf"/>
</dbReference>
<organism evidence="7 8">
    <name type="scientific">Haemaphysalis longicornis</name>
    <name type="common">Bush tick</name>
    <dbReference type="NCBI Taxonomy" id="44386"/>
    <lineage>
        <taxon>Eukaryota</taxon>
        <taxon>Metazoa</taxon>
        <taxon>Ecdysozoa</taxon>
        <taxon>Arthropoda</taxon>
        <taxon>Chelicerata</taxon>
        <taxon>Arachnida</taxon>
        <taxon>Acari</taxon>
        <taxon>Parasitiformes</taxon>
        <taxon>Ixodida</taxon>
        <taxon>Ixodoidea</taxon>
        <taxon>Ixodidae</taxon>
        <taxon>Haemaphysalinae</taxon>
        <taxon>Haemaphysalis</taxon>
    </lineage>
</organism>
<accession>A0A9J6GUC2</accession>
<feature type="domain" description="AMP-binding enzyme C-terminal" evidence="6">
    <location>
        <begin position="195"/>
        <end position="248"/>
    </location>
</feature>
<comment type="subcellular location">
    <subcellularLocation>
        <location evidence="1">Peroxisome</location>
    </subcellularLocation>
</comment>
<evidence type="ECO:0000313" key="7">
    <source>
        <dbReference type="EMBL" id="KAH9377959.1"/>
    </source>
</evidence>
<dbReference type="OrthoDB" id="10253869at2759"/>
<dbReference type="InterPro" id="IPR025110">
    <property type="entry name" value="AMP-bd_C"/>
</dbReference>
<dbReference type="InterPro" id="IPR000873">
    <property type="entry name" value="AMP-dep_synth/lig_dom"/>
</dbReference>
<dbReference type="InterPro" id="IPR020845">
    <property type="entry name" value="AMP-binding_CS"/>
</dbReference>
<proteinExistence type="inferred from homology"/>
<dbReference type="VEuPathDB" id="VectorBase:HLOH_048281"/>
<dbReference type="SUPFAM" id="SSF56801">
    <property type="entry name" value="Acetyl-CoA synthetase-like"/>
    <property type="match status" value="1"/>
</dbReference>
<dbReference type="AlphaFoldDB" id="A0A9J6GUC2"/>
<dbReference type="Pfam" id="PF13193">
    <property type="entry name" value="AMP-binding_C"/>
    <property type="match status" value="1"/>
</dbReference>
<keyword evidence="4" id="KW-0576">Peroxisome</keyword>
<dbReference type="EMBL" id="JABSTR010000008">
    <property type="protein sequence ID" value="KAH9377959.1"/>
    <property type="molecule type" value="Genomic_DNA"/>
</dbReference>
<evidence type="ECO:0000313" key="8">
    <source>
        <dbReference type="Proteomes" id="UP000821853"/>
    </source>
</evidence>
<dbReference type="Proteomes" id="UP000821853">
    <property type="component" value="Unassembled WGS sequence"/>
</dbReference>
<dbReference type="Pfam" id="PF00501">
    <property type="entry name" value="AMP-binding"/>
    <property type="match status" value="1"/>
</dbReference>
<evidence type="ECO:0000256" key="1">
    <source>
        <dbReference type="ARBA" id="ARBA00004275"/>
    </source>
</evidence>
<dbReference type="Gene3D" id="3.30.300.30">
    <property type="match status" value="1"/>
</dbReference>
<name>A0A9J6GUC2_HAELO</name>
<dbReference type="Gene3D" id="3.40.50.980">
    <property type="match status" value="2"/>
</dbReference>
<dbReference type="OMA" id="FICYPRV"/>
<evidence type="ECO:0008006" key="9">
    <source>
        <dbReference type="Google" id="ProtNLM"/>
    </source>
</evidence>
<dbReference type="GO" id="GO:0016405">
    <property type="term" value="F:CoA-ligase activity"/>
    <property type="evidence" value="ECO:0007669"/>
    <property type="project" value="TreeGrafter"/>
</dbReference>
<evidence type="ECO:0000259" key="6">
    <source>
        <dbReference type="Pfam" id="PF13193"/>
    </source>
</evidence>
<dbReference type="PANTHER" id="PTHR24096">
    <property type="entry name" value="LONG-CHAIN-FATTY-ACID--COA LIGASE"/>
    <property type="match status" value="1"/>
</dbReference>
<dbReference type="PANTHER" id="PTHR24096:SF149">
    <property type="entry name" value="AMP-BINDING DOMAIN-CONTAINING PROTEIN-RELATED"/>
    <property type="match status" value="1"/>
</dbReference>
<dbReference type="PROSITE" id="PS00455">
    <property type="entry name" value="AMP_BINDING"/>
    <property type="match status" value="1"/>
</dbReference>
<feature type="domain" description="AMP-dependent synthetase/ligase" evidence="5">
    <location>
        <begin position="36"/>
        <end position="121"/>
    </location>
</feature>
<reference evidence="7 8" key="1">
    <citation type="journal article" date="2020" name="Cell">
        <title>Large-Scale Comparative Analyses of Tick Genomes Elucidate Their Genetic Diversity and Vector Capacities.</title>
        <authorList>
            <consortium name="Tick Genome and Microbiome Consortium (TIGMIC)"/>
            <person name="Jia N."/>
            <person name="Wang J."/>
            <person name="Shi W."/>
            <person name="Du L."/>
            <person name="Sun Y."/>
            <person name="Zhan W."/>
            <person name="Jiang J.F."/>
            <person name="Wang Q."/>
            <person name="Zhang B."/>
            <person name="Ji P."/>
            <person name="Bell-Sakyi L."/>
            <person name="Cui X.M."/>
            <person name="Yuan T.T."/>
            <person name="Jiang B.G."/>
            <person name="Yang W.F."/>
            <person name="Lam T.T."/>
            <person name="Chang Q.C."/>
            <person name="Ding S.J."/>
            <person name="Wang X.J."/>
            <person name="Zhu J.G."/>
            <person name="Ruan X.D."/>
            <person name="Zhao L."/>
            <person name="Wei J.T."/>
            <person name="Ye R.Z."/>
            <person name="Que T.C."/>
            <person name="Du C.H."/>
            <person name="Zhou Y.H."/>
            <person name="Cheng J.X."/>
            <person name="Dai P.F."/>
            <person name="Guo W.B."/>
            <person name="Han X.H."/>
            <person name="Huang E.J."/>
            <person name="Li L.F."/>
            <person name="Wei W."/>
            <person name="Gao Y.C."/>
            <person name="Liu J.Z."/>
            <person name="Shao H.Z."/>
            <person name="Wang X."/>
            <person name="Wang C.C."/>
            <person name="Yang T.C."/>
            <person name="Huo Q.B."/>
            <person name="Li W."/>
            <person name="Chen H.Y."/>
            <person name="Chen S.E."/>
            <person name="Zhou L.G."/>
            <person name="Ni X.B."/>
            <person name="Tian J.H."/>
            <person name="Sheng Y."/>
            <person name="Liu T."/>
            <person name="Pan Y.S."/>
            <person name="Xia L.Y."/>
            <person name="Li J."/>
            <person name="Zhao F."/>
            <person name="Cao W.C."/>
        </authorList>
    </citation>
    <scope>NUCLEOTIDE SEQUENCE [LARGE SCALE GENOMIC DNA]</scope>
    <source>
        <strain evidence="7">HaeL-2018</strain>
    </source>
</reference>
<evidence type="ECO:0000256" key="3">
    <source>
        <dbReference type="ARBA" id="ARBA00022598"/>
    </source>
</evidence>
<evidence type="ECO:0000256" key="2">
    <source>
        <dbReference type="ARBA" id="ARBA00006432"/>
    </source>
</evidence>
<comment type="similarity">
    <text evidence="2">Belongs to the ATP-dependent AMP-binding enzyme family.</text>
</comment>
<dbReference type="GO" id="GO:0005777">
    <property type="term" value="C:peroxisome"/>
    <property type="evidence" value="ECO:0007669"/>
    <property type="project" value="UniProtKB-SubCell"/>
</dbReference>
<evidence type="ECO:0000256" key="4">
    <source>
        <dbReference type="ARBA" id="ARBA00023140"/>
    </source>
</evidence>
<evidence type="ECO:0000259" key="5">
    <source>
        <dbReference type="Pfam" id="PF00501"/>
    </source>
</evidence>
<sequence length="264" mass="28674">MCILQCLVSFGECEAMVTFSTLKRIAQPSPYPEVPDCVGSNEDRLLAIFYTSGSTGEPKGVQLSHKNFISSLVCFSHGNSAVTESKTLLAYTPFMHIGGFWTLCLMLSLGAKAVVLAPFDLGVALTAAFGHKFDFICYPRVIFVGFFEAVHSSFSTALVVRGDTGCYTERGDIYVLGRIKDQFKCKDQQVAPSVLEEVILQHPDVCEAVVAGVPHADLGEAARAFIVLRDGVHPDNAVALRIKEFVKGDQVVHAPLALRRAFAL</sequence>